<dbReference type="EMBL" id="KB207145">
    <property type="protein sequence ID" value="ELP84171.1"/>
    <property type="molecule type" value="Genomic_DNA"/>
</dbReference>
<keyword evidence="2" id="KW-1185">Reference proteome</keyword>
<evidence type="ECO:0008006" key="3">
    <source>
        <dbReference type="Google" id="ProtNLM"/>
    </source>
</evidence>
<evidence type="ECO:0000313" key="1">
    <source>
        <dbReference type="EMBL" id="ELP84171.1"/>
    </source>
</evidence>
<protein>
    <recommendedName>
        <fullName evidence="3">Leucine rich repeat containing protein BspA family protein</fullName>
    </recommendedName>
</protein>
<dbReference type="RefSeq" id="XP_004183517.1">
    <property type="nucleotide sequence ID" value="XM_004183469.1"/>
</dbReference>
<dbReference type="InterPro" id="IPR032675">
    <property type="entry name" value="LRR_dom_sf"/>
</dbReference>
<reference evidence="1 2" key="1">
    <citation type="submission" date="2012-10" db="EMBL/GenBank/DDBJ databases">
        <authorList>
            <person name="Zafar N."/>
            <person name="Inman J."/>
            <person name="Hall N."/>
            <person name="Lorenzi H."/>
            <person name="Caler E."/>
        </authorList>
    </citation>
    <scope>NUCLEOTIDE SEQUENCE [LARGE SCALE GENOMIC DNA]</scope>
    <source>
        <strain evidence="1 2">IP1</strain>
    </source>
</reference>
<dbReference type="GeneID" id="14883138"/>
<sequence>MNKLDSFHMMIVSQYLTSIEDFVNLEFFHNNPIPLTTKTIKFFDNLETLNVWNKHEETFGNDLLNEKKPISQATFNFFKINVWFEVDYKMYKTSENDKVCYKNIVYTINDVLTFGEDIPLNVKKLGIGAFKQTERVEFNIPNNVIALDELCFNGIDKLSQITFSKN</sequence>
<evidence type="ECO:0000313" key="2">
    <source>
        <dbReference type="Proteomes" id="UP000014680"/>
    </source>
</evidence>
<gene>
    <name evidence="1" type="ORF">EIN_337900</name>
</gene>
<dbReference type="OrthoDB" id="32854at2759"/>
<dbReference type="VEuPathDB" id="AmoebaDB:EIN_337900"/>
<name>A0A0A1TV60_ENTIV</name>
<accession>A0A0A1TV60</accession>
<proteinExistence type="predicted"/>
<dbReference type="AlphaFoldDB" id="A0A0A1TV60"/>
<dbReference type="Gene3D" id="3.80.10.10">
    <property type="entry name" value="Ribonuclease Inhibitor"/>
    <property type="match status" value="1"/>
</dbReference>
<dbReference type="KEGG" id="eiv:EIN_337900"/>
<organism evidence="1 2">
    <name type="scientific">Entamoeba invadens IP1</name>
    <dbReference type="NCBI Taxonomy" id="370355"/>
    <lineage>
        <taxon>Eukaryota</taxon>
        <taxon>Amoebozoa</taxon>
        <taxon>Evosea</taxon>
        <taxon>Archamoebae</taxon>
        <taxon>Mastigamoebida</taxon>
        <taxon>Entamoebidae</taxon>
        <taxon>Entamoeba</taxon>
    </lineage>
</organism>
<dbReference type="Proteomes" id="UP000014680">
    <property type="component" value="Unassembled WGS sequence"/>
</dbReference>